<sequence length="49" mass="5276">MAPGAASSCSGCTHRFFYITREYAVESSKEKDAPATPHGCNGRILKLES</sequence>
<name>E3H338_ROTDC</name>
<organism evidence="1 2">
    <name type="scientific">Rothia dentocariosa (strain ATCC 17931 / CDC X599 / XDIA)</name>
    <dbReference type="NCBI Taxonomy" id="762948"/>
    <lineage>
        <taxon>Bacteria</taxon>
        <taxon>Bacillati</taxon>
        <taxon>Actinomycetota</taxon>
        <taxon>Actinomycetes</taxon>
        <taxon>Micrococcales</taxon>
        <taxon>Micrococcaceae</taxon>
        <taxon>Rothia</taxon>
    </lineage>
</organism>
<accession>E3H338</accession>
<protein>
    <submittedName>
        <fullName evidence="1">Uncharacterized protein</fullName>
    </submittedName>
</protein>
<dbReference type="KEGG" id="rdn:HMPREF0733_10920"/>
<reference evidence="2" key="1">
    <citation type="submission" date="2010-10" db="EMBL/GenBank/DDBJ databases">
        <title>The complete genome of Rothia dentocariosa ATCC 17931.</title>
        <authorList>
            <person name="Muzny D."/>
            <person name="Qin X."/>
            <person name="Buhay C."/>
            <person name="Dugan-Rocha S."/>
            <person name="Ding Y."/>
            <person name="Chen G."/>
            <person name="Hawes A."/>
            <person name="Holder M."/>
            <person name="Jhangiani S."/>
            <person name="Johnson A."/>
            <person name="Khan Z."/>
            <person name="Li Z."/>
            <person name="Liu W."/>
            <person name="Liu X."/>
            <person name="Perez L."/>
            <person name="Shen H."/>
            <person name="Wang Q."/>
            <person name="Watt J."/>
            <person name="Xi L."/>
            <person name="Xin Y."/>
            <person name="Zhou J."/>
            <person name="Deng J."/>
            <person name="Jiang H."/>
            <person name="Liu Y."/>
            <person name="Qu J."/>
            <person name="Song X.-Z."/>
            <person name="Zhang L."/>
            <person name="Villasana D."/>
            <person name="Johnson A."/>
            <person name="Liu J."/>
            <person name="Liyanage D."/>
            <person name="Lorensuhewa L."/>
            <person name="Robinson T."/>
            <person name="Song A."/>
            <person name="Song B.-B."/>
            <person name="Dinh H."/>
            <person name="Thornton R."/>
            <person name="Coyle M."/>
            <person name="Francisco L."/>
            <person name="Jackson L."/>
            <person name="Javaid M."/>
            <person name="Korchina V."/>
            <person name="Kovar C."/>
            <person name="Mata R."/>
            <person name="Mathew T."/>
            <person name="Ngo R."/>
            <person name="Nguyen L."/>
            <person name="Nguyen N."/>
            <person name="Okwuonu G."/>
            <person name="Ongeri F."/>
            <person name="Pham C."/>
            <person name="Simmons D."/>
            <person name="Wilczek-Boney K."/>
            <person name="Hale W."/>
            <person name="Jakkamsetti A."/>
            <person name="Pham P."/>
            <person name="Ruth R."/>
            <person name="San Lucas F."/>
            <person name="Warren J."/>
            <person name="Zhang J."/>
            <person name="Zhao Z."/>
            <person name="Zhou C."/>
            <person name="Zhu D."/>
            <person name="Lee S."/>
            <person name="Bess C."/>
            <person name="Blankenburg K."/>
            <person name="Forbes L."/>
            <person name="Fu Q."/>
            <person name="Gubbala S."/>
            <person name="Hirani K."/>
            <person name="Jayaseelan J.C."/>
            <person name="Lara F."/>
            <person name="Munidasa M."/>
            <person name="Palculict T."/>
            <person name="Patil S."/>
            <person name="Pu L.-L."/>
            <person name="Saada N."/>
            <person name="Tang L."/>
            <person name="Weissenberger G."/>
            <person name="Zhu Y."/>
            <person name="Hemphill L."/>
            <person name="Shang Y."/>
            <person name="Youmans B."/>
            <person name="Ayvaz T."/>
            <person name="Ross M."/>
            <person name="Santibanez J."/>
            <person name="Aqrawi P."/>
            <person name="Gross S."/>
            <person name="Joshi V."/>
            <person name="Fowler G."/>
            <person name="Nazareth L."/>
            <person name="Reid J."/>
            <person name="Worley K."/>
            <person name="Petrosino J."/>
            <person name="Highlander S."/>
            <person name="Gibbs R."/>
        </authorList>
    </citation>
    <scope>NUCLEOTIDE SEQUENCE [LARGE SCALE GENOMIC DNA]</scope>
    <source>
        <strain evidence="2">ATCC 17931 / CDC X599 / XDIA</strain>
    </source>
</reference>
<dbReference type="AlphaFoldDB" id="E3H338"/>
<dbReference type="EMBL" id="CP002280">
    <property type="protein sequence ID" value="ADP40377.1"/>
    <property type="molecule type" value="Genomic_DNA"/>
</dbReference>
<proteinExistence type="predicted"/>
<gene>
    <name evidence="1" type="ordered locus">HMPREF0733_10920</name>
</gene>
<dbReference type="Proteomes" id="UP000000387">
    <property type="component" value="Chromosome"/>
</dbReference>
<evidence type="ECO:0000313" key="1">
    <source>
        <dbReference type="EMBL" id="ADP40377.1"/>
    </source>
</evidence>
<evidence type="ECO:0000313" key="2">
    <source>
        <dbReference type="Proteomes" id="UP000000387"/>
    </source>
</evidence>
<dbReference type="HOGENOM" id="CLU_3140281_0_0_11"/>